<evidence type="ECO:0000256" key="3">
    <source>
        <dbReference type="ARBA" id="ARBA00022679"/>
    </source>
</evidence>
<dbReference type="Gene3D" id="3.30.40.10">
    <property type="entry name" value="Zinc/RING finger domain, C3HC4 (zinc finger)"/>
    <property type="match status" value="1"/>
</dbReference>
<dbReference type="Pfam" id="PF14324">
    <property type="entry name" value="PINIT"/>
    <property type="match status" value="1"/>
</dbReference>
<sequence length="448" mass="50040">MAAPHSSSTWNEVDAVINALHFGTVADLKTIIICMNERCGTGLNRTARKQELVDRIAGQLTKWKNNDDVKNWKEIKPAVAALRLPIASYGSSKPLSSIPVYAQRYERTGGANHTRTPLPQRDSISAPGTSYPGFRGPTYSQPTFRFKQSPFFTVNQAVSPFLECPESFGVNDRREGALTFQLTDDQLEKLNNPASGYQIRLFCTSSKFYSPHRPANVDLLIEFPPTCEVFVNNEQIKGSLLKGMKKQPGTAPPPDIRPVRAHNAVRMVYISHTPQGQMHEYKKFYIVAQLVQAHSVSTLVSQLRQTRFVSGDEIRHKMRAAMSDDDDIIAGTLKLSLKCPLSFARISLPCRSAKCTHSQCFDATSWYAVMEQTTTWLCPICENVLDWRELVIDGLFADILNATPDTVDDVLLEADGTWRTVDGRYTSATPPGAFVQPDRFDLDSDDDE</sequence>
<proteinExistence type="inferred from homology"/>
<reference evidence="11" key="1">
    <citation type="submission" date="2023-03" db="EMBL/GenBank/DDBJ databases">
        <title>Massive genome expansion in bonnet fungi (Mycena s.s.) driven by repeated elements and novel gene families across ecological guilds.</title>
        <authorList>
            <consortium name="Lawrence Berkeley National Laboratory"/>
            <person name="Harder C.B."/>
            <person name="Miyauchi S."/>
            <person name="Viragh M."/>
            <person name="Kuo A."/>
            <person name="Thoen E."/>
            <person name="Andreopoulos B."/>
            <person name="Lu D."/>
            <person name="Skrede I."/>
            <person name="Drula E."/>
            <person name="Henrissat B."/>
            <person name="Morin E."/>
            <person name="Kohler A."/>
            <person name="Barry K."/>
            <person name="LaButti K."/>
            <person name="Morin E."/>
            <person name="Salamov A."/>
            <person name="Lipzen A."/>
            <person name="Mereny Z."/>
            <person name="Hegedus B."/>
            <person name="Baldrian P."/>
            <person name="Stursova M."/>
            <person name="Weitz H."/>
            <person name="Taylor A."/>
            <person name="Grigoriev I.V."/>
            <person name="Nagy L.G."/>
            <person name="Martin F."/>
            <person name="Kauserud H."/>
        </authorList>
    </citation>
    <scope>NUCLEOTIDE SEQUENCE</scope>
    <source>
        <strain evidence="11">9144</strain>
    </source>
</reference>
<dbReference type="GO" id="GO:0016925">
    <property type="term" value="P:protein sumoylation"/>
    <property type="evidence" value="ECO:0007669"/>
    <property type="project" value="TreeGrafter"/>
</dbReference>
<dbReference type="GO" id="GO:0000785">
    <property type="term" value="C:chromatin"/>
    <property type="evidence" value="ECO:0007669"/>
    <property type="project" value="TreeGrafter"/>
</dbReference>
<evidence type="ECO:0000256" key="6">
    <source>
        <dbReference type="ARBA" id="ARBA00022786"/>
    </source>
</evidence>
<name>A0AAD6Y3P9_9AGAR</name>
<evidence type="ECO:0000256" key="4">
    <source>
        <dbReference type="ARBA" id="ARBA00022723"/>
    </source>
</evidence>
<evidence type="ECO:0000256" key="2">
    <source>
        <dbReference type="ARBA" id="ARBA00005383"/>
    </source>
</evidence>
<evidence type="ECO:0000256" key="5">
    <source>
        <dbReference type="ARBA" id="ARBA00022771"/>
    </source>
</evidence>
<evidence type="ECO:0000256" key="7">
    <source>
        <dbReference type="ARBA" id="ARBA00022833"/>
    </source>
</evidence>
<dbReference type="InterPro" id="IPR038654">
    <property type="entry name" value="PINIT_sf"/>
</dbReference>
<keyword evidence="5 8" id="KW-0863">Zinc-finger</keyword>
<dbReference type="GO" id="GO:0061665">
    <property type="term" value="F:SUMO ligase activity"/>
    <property type="evidence" value="ECO:0007669"/>
    <property type="project" value="TreeGrafter"/>
</dbReference>
<protein>
    <submittedName>
        <fullName evidence="11">PINIT domain-containing protein</fullName>
    </submittedName>
</protein>
<keyword evidence="3" id="KW-0808">Transferase</keyword>
<keyword evidence="6" id="KW-0833">Ubl conjugation pathway</keyword>
<dbReference type="EMBL" id="JARJCW010000066">
    <property type="protein sequence ID" value="KAJ7199777.1"/>
    <property type="molecule type" value="Genomic_DNA"/>
</dbReference>
<evidence type="ECO:0000256" key="1">
    <source>
        <dbReference type="ARBA" id="ARBA00004718"/>
    </source>
</evidence>
<keyword evidence="7" id="KW-0862">Zinc</keyword>
<evidence type="ECO:0000259" key="10">
    <source>
        <dbReference type="PROSITE" id="PS51466"/>
    </source>
</evidence>
<dbReference type="Gene3D" id="2.60.120.780">
    <property type="entry name" value="PINIT domain"/>
    <property type="match status" value="1"/>
</dbReference>
<dbReference type="AlphaFoldDB" id="A0AAD6Y3P9"/>
<accession>A0AAD6Y3P9</accession>
<dbReference type="PANTHER" id="PTHR10782">
    <property type="entry name" value="ZINC FINGER MIZ DOMAIN-CONTAINING PROTEIN"/>
    <property type="match status" value="1"/>
</dbReference>
<dbReference type="InterPro" id="IPR004181">
    <property type="entry name" value="Znf_MIZ"/>
</dbReference>
<evidence type="ECO:0000256" key="8">
    <source>
        <dbReference type="PROSITE-ProRule" id="PRU00452"/>
    </source>
</evidence>
<comment type="caution">
    <text evidence="11">The sequence shown here is derived from an EMBL/GenBank/DDBJ whole genome shotgun (WGS) entry which is preliminary data.</text>
</comment>
<feature type="domain" description="PINIT" evidence="10">
    <location>
        <begin position="135"/>
        <end position="294"/>
    </location>
</feature>
<dbReference type="GO" id="GO:0008270">
    <property type="term" value="F:zinc ion binding"/>
    <property type="evidence" value="ECO:0007669"/>
    <property type="project" value="UniProtKB-KW"/>
</dbReference>
<dbReference type="PROSITE" id="PS51466">
    <property type="entry name" value="PINIT"/>
    <property type="match status" value="1"/>
</dbReference>
<dbReference type="PANTHER" id="PTHR10782:SF4">
    <property type="entry name" value="TONALLI, ISOFORM E"/>
    <property type="match status" value="1"/>
</dbReference>
<comment type="pathway">
    <text evidence="1">Protein modification; protein sumoylation.</text>
</comment>
<gene>
    <name evidence="11" type="ORF">GGX14DRAFT_467352</name>
</gene>
<dbReference type="Proteomes" id="UP001219525">
    <property type="component" value="Unassembled WGS sequence"/>
</dbReference>
<keyword evidence="4" id="KW-0479">Metal-binding</keyword>
<dbReference type="PROSITE" id="PS51044">
    <property type="entry name" value="ZF_SP_RING"/>
    <property type="match status" value="1"/>
</dbReference>
<evidence type="ECO:0000259" key="9">
    <source>
        <dbReference type="PROSITE" id="PS51044"/>
    </source>
</evidence>
<dbReference type="Pfam" id="PF02891">
    <property type="entry name" value="zf-MIZ"/>
    <property type="match status" value="1"/>
</dbReference>
<dbReference type="InterPro" id="IPR013083">
    <property type="entry name" value="Znf_RING/FYVE/PHD"/>
</dbReference>
<evidence type="ECO:0000313" key="12">
    <source>
        <dbReference type="Proteomes" id="UP001219525"/>
    </source>
</evidence>
<dbReference type="InterPro" id="IPR023321">
    <property type="entry name" value="PINIT"/>
</dbReference>
<keyword evidence="12" id="KW-1185">Reference proteome</keyword>
<evidence type="ECO:0000313" key="11">
    <source>
        <dbReference type="EMBL" id="KAJ7199777.1"/>
    </source>
</evidence>
<organism evidence="11 12">
    <name type="scientific">Mycena pura</name>
    <dbReference type="NCBI Taxonomy" id="153505"/>
    <lineage>
        <taxon>Eukaryota</taxon>
        <taxon>Fungi</taxon>
        <taxon>Dikarya</taxon>
        <taxon>Basidiomycota</taxon>
        <taxon>Agaricomycotina</taxon>
        <taxon>Agaricomycetes</taxon>
        <taxon>Agaricomycetidae</taxon>
        <taxon>Agaricales</taxon>
        <taxon>Marasmiineae</taxon>
        <taxon>Mycenaceae</taxon>
        <taxon>Mycena</taxon>
    </lineage>
</organism>
<comment type="similarity">
    <text evidence="2">Belongs to the PIAS family.</text>
</comment>
<feature type="domain" description="SP-RING-type" evidence="9">
    <location>
        <begin position="324"/>
        <end position="409"/>
    </location>
</feature>